<keyword evidence="1" id="KW-0472">Membrane</keyword>
<dbReference type="AlphaFoldDB" id="A0A023G1H8"/>
<evidence type="ECO:0000313" key="2">
    <source>
        <dbReference type="EMBL" id="JAC27482.1"/>
    </source>
</evidence>
<dbReference type="EMBL" id="GBBM01007936">
    <property type="protein sequence ID" value="JAC27482.1"/>
    <property type="molecule type" value="mRNA"/>
</dbReference>
<keyword evidence="1" id="KW-0812">Transmembrane</keyword>
<name>A0A023G1H8_AMBTT</name>
<accession>A0A023G1H8</accession>
<organism evidence="2">
    <name type="scientific">Amblyomma triste</name>
    <name type="common">Neotropical tick</name>
    <dbReference type="NCBI Taxonomy" id="251400"/>
    <lineage>
        <taxon>Eukaryota</taxon>
        <taxon>Metazoa</taxon>
        <taxon>Ecdysozoa</taxon>
        <taxon>Arthropoda</taxon>
        <taxon>Chelicerata</taxon>
        <taxon>Arachnida</taxon>
        <taxon>Acari</taxon>
        <taxon>Parasitiformes</taxon>
        <taxon>Ixodida</taxon>
        <taxon>Ixodoidea</taxon>
        <taxon>Ixodidae</taxon>
        <taxon>Amblyomminae</taxon>
        <taxon>Amblyomma</taxon>
    </lineage>
</organism>
<sequence>MNRHQLYAVVLLLCVQSIMVSVNGCFGRGPQKKGTDPDCVGSPPSCTVSKSALFSEHRSICKSKQCSLKFTKFERVLHDDLSANVLL</sequence>
<feature type="transmembrane region" description="Helical" evidence="1">
    <location>
        <begin position="6"/>
        <end position="26"/>
    </location>
</feature>
<evidence type="ECO:0000256" key="1">
    <source>
        <dbReference type="SAM" id="Phobius"/>
    </source>
</evidence>
<protein>
    <submittedName>
        <fullName evidence="2">Putative secreted protein</fullName>
    </submittedName>
</protein>
<proteinExistence type="evidence at transcript level"/>
<reference evidence="2" key="1">
    <citation type="submission" date="2014-03" db="EMBL/GenBank/DDBJ databases">
        <title>The sialotranscriptome of Amblyomma triste, Amblyomma parvum and Amblyomma cajennense ticks, uncovered by 454-based RNA-seq.</title>
        <authorList>
            <person name="Garcia G.R."/>
            <person name="Gardinassi L.G."/>
            <person name="Ribeiro J.M."/>
            <person name="Anatriello E."/>
            <person name="Ferreira B.R."/>
            <person name="Moreira H.N."/>
            <person name="Mafra C."/>
            <person name="Olegario M.M."/>
            <person name="Szabo P.J."/>
            <person name="Miranda-Santos I.K."/>
            <person name="Maruyama S.R."/>
        </authorList>
    </citation>
    <scope>NUCLEOTIDE SEQUENCE</scope>
    <source>
        <strain evidence="2">Mato Grasso do Sul</strain>
        <tissue evidence="2">Salivary glands</tissue>
    </source>
</reference>
<keyword evidence="1" id="KW-1133">Transmembrane helix</keyword>